<evidence type="ECO:0000256" key="1">
    <source>
        <dbReference type="SAM" id="MobiDB-lite"/>
    </source>
</evidence>
<sequence length="90" mass="10248">MLKPRAPPLTRCGNLDREKPTQGPHSSSKLPSLDNIPIVVLKCDVCKKSVIATKASTRTFYESLNDKRFINFKNDKNNFHLALKYDTDKQ</sequence>
<reference evidence="2" key="1">
    <citation type="submission" date="2020-07" db="EMBL/GenBank/DDBJ databases">
        <title>Multicomponent nature underlies the extraordinary mechanical properties of spider dragline silk.</title>
        <authorList>
            <person name="Kono N."/>
            <person name="Nakamura H."/>
            <person name="Mori M."/>
            <person name="Yoshida Y."/>
            <person name="Ohtoshi R."/>
            <person name="Malay A.D."/>
            <person name="Moran D.A.P."/>
            <person name="Tomita M."/>
            <person name="Numata K."/>
            <person name="Arakawa K."/>
        </authorList>
    </citation>
    <scope>NUCLEOTIDE SEQUENCE</scope>
</reference>
<evidence type="ECO:0000313" key="3">
    <source>
        <dbReference type="Proteomes" id="UP000887116"/>
    </source>
</evidence>
<dbReference type="Proteomes" id="UP000887116">
    <property type="component" value="Unassembled WGS sequence"/>
</dbReference>
<evidence type="ECO:0000313" key="2">
    <source>
        <dbReference type="EMBL" id="GFQ84386.1"/>
    </source>
</evidence>
<dbReference type="AlphaFoldDB" id="A0A8X6FMZ6"/>
<protein>
    <submittedName>
        <fullName evidence="2">Uncharacterized protein</fullName>
    </submittedName>
</protein>
<proteinExistence type="predicted"/>
<gene>
    <name evidence="2" type="ORF">TNCT_364881</name>
</gene>
<comment type="caution">
    <text evidence="2">The sequence shown here is derived from an EMBL/GenBank/DDBJ whole genome shotgun (WGS) entry which is preliminary data.</text>
</comment>
<name>A0A8X6FMZ6_TRICU</name>
<feature type="region of interest" description="Disordered" evidence="1">
    <location>
        <begin position="1"/>
        <end position="32"/>
    </location>
</feature>
<accession>A0A8X6FMZ6</accession>
<organism evidence="2 3">
    <name type="scientific">Trichonephila clavata</name>
    <name type="common">Joro spider</name>
    <name type="synonym">Nephila clavata</name>
    <dbReference type="NCBI Taxonomy" id="2740835"/>
    <lineage>
        <taxon>Eukaryota</taxon>
        <taxon>Metazoa</taxon>
        <taxon>Ecdysozoa</taxon>
        <taxon>Arthropoda</taxon>
        <taxon>Chelicerata</taxon>
        <taxon>Arachnida</taxon>
        <taxon>Araneae</taxon>
        <taxon>Araneomorphae</taxon>
        <taxon>Entelegynae</taxon>
        <taxon>Araneoidea</taxon>
        <taxon>Nephilidae</taxon>
        <taxon>Trichonephila</taxon>
    </lineage>
</organism>
<keyword evidence="3" id="KW-1185">Reference proteome</keyword>
<dbReference type="EMBL" id="BMAO01002922">
    <property type="protein sequence ID" value="GFQ84386.1"/>
    <property type="molecule type" value="Genomic_DNA"/>
</dbReference>